<gene>
    <name evidence="2" type="ORF">GRI39_01345</name>
</gene>
<sequence>MTGPAECAKRLVDAYNRQDFEGLRALIVEDLDFAHFNRGFALNKRDELIATLEAFVSDYMTERHFEPAERITEHGDMVVLESWYVGTTKVDLPGFGAAGESFRLKFCSVMRFNDEGLLVEWKDYG</sequence>
<organism evidence="2 3">
    <name type="scientific">Altericroceibacterium indicum</name>
    <dbReference type="NCBI Taxonomy" id="374177"/>
    <lineage>
        <taxon>Bacteria</taxon>
        <taxon>Pseudomonadati</taxon>
        <taxon>Pseudomonadota</taxon>
        <taxon>Alphaproteobacteria</taxon>
        <taxon>Sphingomonadales</taxon>
        <taxon>Erythrobacteraceae</taxon>
        <taxon>Altericroceibacterium</taxon>
    </lineage>
</organism>
<dbReference type="OrthoDB" id="582835at2"/>
<feature type="domain" description="SnoaL-like" evidence="1">
    <location>
        <begin position="9"/>
        <end position="121"/>
    </location>
</feature>
<dbReference type="Gene3D" id="3.10.450.50">
    <property type="match status" value="1"/>
</dbReference>
<evidence type="ECO:0000313" key="3">
    <source>
        <dbReference type="Proteomes" id="UP000460561"/>
    </source>
</evidence>
<dbReference type="AlphaFoldDB" id="A0A845A3D7"/>
<accession>A0A845A3D7</accession>
<evidence type="ECO:0000259" key="1">
    <source>
        <dbReference type="Pfam" id="PF12680"/>
    </source>
</evidence>
<dbReference type="EMBL" id="WTYQ01000001">
    <property type="protein sequence ID" value="MXP24690.1"/>
    <property type="molecule type" value="Genomic_DNA"/>
</dbReference>
<dbReference type="RefSeq" id="WP_160737899.1">
    <property type="nucleotide sequence ID" value="NZ_WTYQ01000001.1"/>
</dbReference>
<comment type="caution">
    <text evidence="2">The sequence shown here is derived from an EMBL/GenBank/DDBJ whole genome shotgun (WGS) entry which is preliminary data.</text>
</comment>
<dbReference type="InterPro" id="IPR032710">
    <property type="entry name" value="NTF2-like_dom_sf"/>
</dbReference>
<dbReference type="Pfam" id="PF12680">
    <property type="entry name" value="SnoaL_2"/>
    <property type="match status" value="1"/>
</dbReference>
<reference evidence="2 3" key="1">
    <citation type="submission" date="2019-12" db="EMBL/GenBank/DDBJ databases">
        <title>Genomic-based taxomic classification of the family Erythrobacteraceae.</title>
        <authorList>
            <person name="Xu L."/>
        </authorList>
    </citation>
    <scope>NUCLEOTIDE SEQUENCE [LARGE SCALE GENOMIC DNA]</scope>
    <source>
        <strain evidence="2 3">DSM 18604</strain>
    </source>
</reference>
<name>A0A845A3D7_9SPHN</name>
<keyword evidence="3" id="KW-1185">Reference proteome</keyword>
<dbReference type="InterPro" id="IPR037401">
    <property type="entry name" value="SnoaL-like"/>
</dbReference>
<dbReference type="Proteomes" id="UP000460561">
    <property type="component" value="Unassembled WGS sequence"/>
</dbReference>
<proteinExistence type="predicted"/>
<protein>
    <submittedName>
        <fullName evidence="2">DUF4440 domain-containing protein</fullName>
    </submittedName>
</protein>
<evidence type="ECO:0000313" key="2">
    <source>
        <dbReference type="EMBL" id="MXP24690.1"/>
    </source>
</evidence>
<dbReference type="SUPFAM" id="SSF54427">
    <property type="entry name" value="NTF2-like"/>
    <property type="match status" value="1"/>
</dbReference>